<proteinExistence type="predicted"/>
<accession>A0A4D7JJY7</accession>
<sequence length="202" mass="23337">MKPYIKKIANAIIVIALISSSFYGYSRSLDPKTFKSGLTFESIKVEEDLKLNLILDQPENKLAIVSLSSKDGEVLYKFFTSNKKHNQQFDLSHFGYGEYEISITSEGETITEKIVYEFPEVLKPRIMVTHNPETNLVVIYGRNLSEETYISIKDSKGKIYYKNKITKKDFNEKLNIKNLRWGDYTIYTSNENLSSETKISKK</sequence>
<evidence type="ECO:0000313" key="3">
    <source>
        <dbReference type="Proteomes" id="UP000298616"/>
    </source>
</evidence>
<evidence type="ECO:0000256" key="1">
    <source>
        <dbReference type="SAM" id="Phobius"/>
    </source>
</evidence>
<gene>
    <name evidence="2" type="ORF">DCC35_16745</name>
</gene>
<dbReference type="AlphaFoldDB" id="A0A4D7JJY7"/>
<keyword evidence="3" id="KW-1185">Reference proteome</keyword>
<feature type="transmembrane region" description="Helical" evidence="1">
    <location>
        <begin position="7"/>
        <end position="25"/>
    </location>
</feature>
<name>A0A4D7JJY7_9BACT</name>
<reference evidence="2 3" key="1">
    <citation type="submission" date="2018-04" db="EMBL/GenBank/DDBJ databases">
        <title>Complete genome uncultured novel isolate.</title>
        <authorList>
            <person name="Merlino G."/>
        </authorList>
    </citation>
    <scope>NUCLEOTIDE SEQUENCE [LARGE SCALE GENOMIC DNA]</scope>
    <source>
        <strain evidence="3">R1DC9</strain>
    </source>
</reference>
<dbReference type="KEGG" id="fpf:DCC35_16745"/>
<keyword evidence="1" id="KW-0472">Membrane</keyword>
<organism evidence="2 3">
    <name type="scientific">Mangrovivirga cuniculi</name>
    <dbReference type="NCBI Taxonomy" id="2715131"/>
    <lineage>
        <taxon>Bacteria</taxon>
        <taxon>Pseudomonadati</taxon>
        <taxon>Bacteroidota</taxon>
        <taxon>Cytophagia</taxon>
        <taxon>Cytophagales</taxon>
        <taxon>Mangrovivirgaceae</taxon>
        <taxon>Mangrovivirga</taxon>
    </lineage>
</organism>
<keyword evidence="1" id="KW-1133">Transmembrane helix</keyword>
<protein>
    <submittedName>
        <fullName evidence="2">Uncharacterized protein</fullName>
    </submittedName>
</protein>
<dbReference type="Proteomes" id="UP000298616">
    <property type="component" value="Chromosome"/>
</dbReference>
<dbReference type="RefSeq" id="WP_137091861.1">
    <property type="nucleotide sequence ID" value="NZ_CP028923.1"/>
</dbReference>
<keyword evidence="1" id="KW-0812">Transmembrane</keyword>
<dbReference type="EMBL" id="CP028923">
    <property type="protein sequence ID" value="QCK16269.1"/>
    <property type="molecule type" value="Genomic_DNA"/>
</dbReference>
<evidence type="ECO:0000313" key="2">
    <source>
        <dbReference type="EMBL" id="QCK16269.1"/>
    </source>
</evidence>